<evidence type="ECO:0000256" key="2">
    <source>
        <dbReference type="ARBA" id="ARBA00022741"/>
    </source>
</evidence>
<dbReference type="InterPro" id="IPR041679">
    <property type="entry name" value="DNA2/NAM7-like_C"/>
</dbReference>
<evidence type="ECO:0000259" key="7">
    <source>
        <dbReference type="Pfam" id="PF13086"/>
    </source>
</evidence>
<proteinExistence type="inferred from homology"/>
<evidence type="ECO:0000256" key="6">
    <source>
        <dbReference type="SAM" id="Coils"/>
    </source>
</evidence>
<dbReference type="RefSeq" id="WP_055068291.1">
    <property type="nucleotide sequence ID" value="NZ_CP173697.1"/>
</dbReference>
<evidence type="ECO:0000259" key="8">
    <source>
        <dbReference type="Pfam" id="PF13087"/>
    </source>
</evidence>
<dbReference type="GeneID" id="99746488"/>
<dbReference type="GO" id="GO:0043139">
    <property type="term" value="F:5'-3' DNA helicase activity"/>
    <property type="evidence" value="ECO:0007669"/>
    <property type="project" value="TreeGrafter"/>
</dbReference>
<keyword evidence="2" id="KW-0547">Nucleotide-binding</keyword>
<dbReference type="Pfam" id="PF13087">
    <property type="entry name" value="AAA_12"/>
    <property type="match status" value="1"/>
</dbReference>
<sequence length="1260" mass="143321">MANEEIASQVLDYWFAIEFLGQDSYDVCTEESKLVRALKTFKKADQSTKNKRRQISVFELVNSESDIYSQIVNQAKECDMTIWGNLTFYIGRVSRQACIEKLAQELGAKLEQEERNSEYIPILSFQCTTNGAYVEHSLSLSTVIWAISQVEGKQNGKLSDLLSSRAYSDTIEQLEREFFESDNFNEQEAIEEASVKVNSEGMPVFADDAIVASKIMSIHSEIVKMYGKFFPENVIEERNGFKYQLFKNSKAKDKYDDDNYMGLSHDFFSNDLKMVKESIEAGKDDFSTGMLSNLIDYICAPHDVLEERQRHDFVRPKDKEVFYKEIAEILNMENAPLGKWPSRYMPALMQQIAINIAISNRQRGIFEESGNVFSVNGPPGTGKTTLLKEIIANNIVEKARALSQYDTPDDAFEGVKFVCGELNGAYAQYYPKWFRFKDEHIADFGVLVTSSNNTAVENITKELPLEKGILDNLKIVSDGNMPDSPEKAQQLRTICKMFSTSETEKKLNVYQKDTKRQGEYPEIYFTGYAKKFFGNAEKDADAWGMVAAPLGKKSNISGFYYDVLNPILQDFMIKNADIEDRIPEYRKARDAFSKQLEVVSSLQSQLKSYGDISLKAHQLCASFEQIRAKNISLIICCDEEIKSFENQIVYTNTEIKKEEDNLSNFTTLYSEADFKLKESEKRMKDLSEQEISYKKQALDVENSVGFFTKIFRKSKYQSALDLAECFRLKAQECTIAVNQASHKIGVERAQVEKYRIDKDNALQRLHESKERLKKLEGNKSTTQMRILRLKGEINNAQVRAEAAKSECERDLREYLSAGDMKTGKVLDDTFIEDVLSKNDKVSTKAQISNPWSTEEFNREREKLFYLALQMTKEFVLSSKSCRTNLCILGQYWGFRTENDTDRIKFHKQDREAMIASLFQTLFLITPVISSTFASVGRLLRDMKTPGCIGTLVIDEAGQAQPQMAVGALYRARKAIIVGDPKQVEPVVTDDLKLLKEAYSEPVFANYKNKSLSVQSCADIMNPFGTSYDNGTDYPDWVGCPLLVHRRCISPMYEISNRISYNGIMKQQTLPPSDGKVESFIYEKSQWINVTGVENGHGDHYVAEQGNVVCEMVNVSFQKAIKISKMQVDTKPSLYIITPFTTVVSGLRKAIGTYATRNKNSALGVSTSLDEWLYDNIGTVHKFQGKEANEVIFVLGCDESQKNRYAVKGFVNSNIVNVAATRAKYRFYMVGDQKVWGKNEYVNEAKSIMDRLLIEDAEENN</sequence>
<reference evidence="10" key="1">
    <citation type="submission" date="2015-05" db="EMBL/GenBank/DDBJ databases">
        <authorList>
            <consortium name="Pathogen Informatics"/>
        </authorList>
    </citation>
    <scope>NUCLEOTIDE SEQUENCE [LARGE SCALE GENOMIC DNA]</scope>
    <source>
        <strain evidence="10">M72</strain>
    </source>
</reference>
<dbReference type="Proteomes" id="UP000049979">
    <property type="component" value="Unassembled WGS sequence"/>
</dbReference>
<feature type="domain" description="DNA2/NAM7 helicase helicase" evidence="7">
    <location>
        <begin position="774"/>
        <end position="988"/>
    </location>
</feature>
<dbReference type="GO" id="GO:0005524">
    <property type="term" value="F:ATP binding"/>
    <property type="evidence" value="ECO:0007669"/>
    <property type="project" value="UniProtKB-KW"/>
</dbReference>
<dbReference type="Gene3D" id="3.40.50.300">
    <property type="entry name" value="P-loop containing nucleotide triphosphate hydrolases"/>
    <property type="match status" value="3"/>
</dbReference>
<feature type="domain" description="DNA2/NAM7 helicase-like C-terminal" evidence="8">
    <location>
        <begin position="1048"/>
        <end position="1232"/>
    </location>
</feature>
<keyword evidence="5" id="KW-0067">ATP-binding</keyword>
<evidence type="ECO:0000313" key="10">
    <source>
        <dbReference type="Proteomes" id="UP000049979"/>
    </source>
</evidence>
<dbReference type="GO" id="GO:0016787">
    <property type="term" value="F:hydrolase activity"/>
    <property type="evidence" value="ECO:0007669"/>
    <property type="project" value="UniProtKB-KW"/>
</dbReference>
<keyword evidence="3" id="KW-0378">Hydrolase</keyword>
<organism evidence="9 10">
    <name type="scientific">Roseburia faecis</name>
    <dbReference type="NCBI Taxonomy" id="301302"/>
    <lineage>
        <taxon>Bacteria</taxon>
        <taxon>Bacillati</taxon>
        <taxon>Bacillota</taxon>
        <taxon>Clostridia</taxon>
        <taxon>Lachnospirales</taxon>
        <taxon>Lachnospiraceae</taxon>
        <taxon>Roseburia</taxon>
    </lineage>
</organism>
<dbReference type="SUPFAM" id="SSF52540">
    <property type="entry name" value="P-loop containing nucleoside triphosphate hydrolases"/>
    <property type="match status" value="1"/>
</dbReference>
<dbReference type="Pfam" id="PF13086">
    <property type="entry name" value="AAA_11"/>
    <property type="match status" value="2"/>
</dbReference>
<dbReference type="OrthoDB" id="9757917at2"/>
<dbReference type="EMBL" id="CVRR01000037">
    <property type="protein sequence ID" value="CRL40675.1"/>
    <property type="molecule type" value="Genomic_DNA"/>
</dbReference>
<evidence type="ECO:0000256" key="3">
    <source>
        <dbReference type="ARBA" id="ARBA00022801"/>
    </source>
</evidence>
<evidence type="ECO:0000256" key="5">
    <source>
        <dbReference type="ARBA" id="ARBA00022840"/>
    </source>
</evidence>
<gene>
    <name evidence="9" type="ORF">M72_10061</name>
</gene>
<evidence type="ECO:0000313" key="9">
    <source>
        <dbReference type="EMBL" id="CRL40675.1"/>
    </source>
</evidence>
<feature type="domain" description="DNA2/NAM7 helicase helicase" evidence="7">
    <location>
        <begin position="361"/>
        <end position="645"/>
    </location>
</feature>
<name>A0A0M6WSQ2_9FIRM</name>
<dbReference type="PANTHER" id="PTHR43788:SF8">
    <property type="entry name" value="DNA-BINDING PROTEIN SMUBP-2"/>
    <property type="match status" value="1"/>
</dbReference>
<dbReference type="InterPro" id="IPR050534">
    <property type="entry name" value="Coronavir_polyprotein_1ab"/>
</dbReference>
<accession>A0A0M6WSQ2</accession>
<comment type="similarity">
    <text evidence="1">Belongs to the DNA2/NAM7 helicase family.</text>
</comment>
<dbReference type="InterPro" id="IPR027417">
    <property type="entry name" value="P-loop_NTPase"/>
</dbReference>
<keyword evidence="10" id="KW-1185">Reference proteome</keyword>
<keyword evidence="6" id="KW-0175">Coiled coil</keyword>
<dbReference type="AlphaFoldDB" id="A0A0M6WSQ2"/>
<keyword evidence="4 9" id="KW-0347">Helicase</keyword>
<evidence type="ECO:0000256" key="4">
    <source>
        <dbReference type="ARBA" id="ARBA00022806"/>
    </source>
</evidence>
<protein>
    <submittedName>
        <fullName evidence="9">Superfamily I DNA and RNA helicase and helicase subunits-like protein</fullName>
    </submittedName>
</protein>
<feature type="coiled-coil region" evidence="6">
    <location>
        <begin position="641"/>
        <end position="696"/>
    </location>
</feature>
<dbReference type="PANTHER" id="PTHR43788">
    <property type="entry name" value="DNA2/NAM7 HELICASE FAMILY MEMBER"/>
    <property type="match status" value="1"/>
</dbReference>
<feature type="coiled-coil region" evidence="6">
    <location>
        <begin position="751"/>
        <end position="813"/>
    </location>
</feature>
<dbReference type="InterPro" id="IPR041677">
    <property type="entry name" value="DNA2/NAM7_AAA_11"/>
</dbReference>
<evidence type="ECO:0000256" key="1">
    <source>
        <dbReference type="ARBA" id="ARBA00007913"/>
    </source>
</evidence>